<dbReference type="AlphaFoldDB" id="A0A9N9WY63"/>
<name>A0A9N9WY63_9DIPT</name>
<dbReference type="OrthoDB" id="7782277at2759"/>
<organism evidence="4 5">
    <name type="scientific">Chironomus riparius</name>
    <dbReference type="NCBI Taxonomy" id="315576"/>
    <lineage>
        <taxon>Eukaryota</taxon>
        <taxon>Metazoa</taxon>
        <taxon>Ecdysozoa</taxon>
        <taxon>Arthropoda</taxon>
        <taxon>Hexapoda</taxon>
        <taxon>Insecta</taxon>
        <taxon>Pterygota</taxon>
        <taxon>Neoptera</taxon>
        <taxon>Endopterygota</taxon>
        <taxon>Diptera</taxon>
        <taxon>Nematocera</taxon>
        <taxon>Chironomoidea</taxon>
        <taxon>Chironomidae</taxon>
        <taxon>Chironominae</taxon>
        <taxon>Chironomus</taxon>
    </lineage>
</organism>
<dbReference type="Gene3D" id="3.80.10.10">
    <property type="entry name" value="Ribonuclease Inhibitor"/>
    <property type="match status" value="1"/>
</dbReference>
<evidence type="ECO:0000313" key="5">
    <source>
        <dbReference type="Proteomes" id="UP001153620"/>
    </source>
</evidence>
<keyword evidence="5" id="KW-1185">Reference proteome</keyword>
<keyword evidence="2" id="KW-0812">Transmembrane</keyword>
<feature type="signal peptide" evidence="3">
    <location>
        <begin position="1"/>
        <end position="17"/>
    </location>
</feature>
<dbReference type="EMBL" id="OU895880">
    <property type="protein sequence ID" value="CAG9810303.1"/>
    <property type="molecule type" value="Genomic_DNA"/>
</dbReference>
<reference evidence="4" key="1">
    <citation type="submission" date="2022-01" db="EMBL/GenBank/DDBJ databases">
        <authorList>
            <person name="King R."/>
        </authorList>
    </citation>
    <scope>NUCLEOTIDE SEQUENCE</scope>
</reference>
<keyword evidence="2" id="KW-0472">Membrane</keyword>
<keyword evidence="3" id="KW-0732">Signal</keyword>
<feature type="transmembrane region" description="Helical" evidence="2">
    <location>
        <begin position="763"/>
        <end position="785"/>
    </location>
</feature>
<evidence type="ECO:0000313" key="4">
    <source>
        <dbReference type="EMBL" id="CAG9810303.1"/>
    </source>
</evidence>
<sequence>MIFFVIIIILAVSGLSASTNIECSFGFGSYPVVGDIYRCSVNNNPNILTEESAEISRISGTHERSKSNRNVLGFRAVNTLIQVFPKGLEKFFKHLKVIHIESCQLKEIHQSDLKDFPDLFYFSLIFNGIEVIEEDPNVFDHLSQLKYFWINVPCVHQQIDNSRQKVLEAIKTVKSNCSDSEIFYLKTQLESQLKRLEIESKTLNSTNLSSKLQEFEKKFENSKTFIKNQLKKRFEKVKLNICSNCRQMAKLESMDTRIASFEDIKDQIEDQASFFNDFFNILNKLKINRNEFQELYNKTIEQLEAKGQHKSQAVSINELESKVSQIKITSMQLSYSLNNAINSIGGIKVNLISVNANLKTTQESIMLMHNDTKEAITKISALQNDTIKSLDNLKSSQESIKSSLNSFKNDCRLAQDELKVSMTKLSEILKNHKQESKTNQIEIKSMLNSIKKDSIVADVASVAGATADIVGNVAKVTASGVGILGTVIGAAGGLLGGLIGGLFGGVLGSGSSSTSQNDVKSLKNDQKVNFNLLSEIKTGLLNQSNQKVNNVSNIFQIDVQMSFKSFESEEMKQLDQIKQSQKASVDSIDKLNSKANQIQSTINHAILGLKLTQESVKSSFDSHRDDYKVAQAKLAGLVNQIGENVNKHDDAFKIFQNQVQVTFKTLQSEQRKHSDQLKLFQDLIKSSFRDNFDVSQKLVLSSLNKIAEKLNEHIQESKLKKNDIICTFELLQNRTKLSSNNFSNFYVTLTKITETLYDQSVPILILLLALTLFLLIIVISLIIFTKKSIQKRIKMLKISTASSIGKLSSKVFYDQAPASGTGVRHRLINAIATSKSSDGQIYSQEMVDLTSNKITKSTNSEQQKTKLNNDEDTLNLIQNQMKLIQDMTDVSNEKLNSKVDELLFFNANQNSPLNEIISEVGEVRENQKQFEDSLKSIKYSQDSLQSSLSDLKTNFDEYKNFTESSIRSILEVLKEIQESVRK</sequence>
<evidence type="ECO:0000256" key="1">
    <source>
        <dbReference type="SAM" id="Coils"/>
    </source>
</evidence>
<feature type="chain" id="PRO_5040343048" evidence="3">
    <location>
        <begin position="18"/>
        <end position="982"/>
    </location>
</feature>
<evidence type="ECO:0000256" key="3">
    <source>
        <dbReference type="SAM" id="SignalP"/>
    </source>
</evidence>
<gene>
    <name evidence="4" type="ORF">CHIRRI_LOCUS13120</name>
</gene>
<feature type="coiled-coil region" evidence="1">
    <location>
        <begin position="251"/>
        <end position="302"/>
    </location>
</feature>
<dbReference type="Proteomes" id="UP001153620">
    <property type="component" value="Chromosome 4"/>
</dbReference>
<protein>
    <submittedName>
        <fullName evidence="4">Uncharacterized protein</fullName>
    </submittedName>
</protein>
<keyword evidence="1" id="KW-0175">Coiled coil</keyword>
<keyword evidence="2" id="KW-1133">Transmembrane helix</keyword>
<dbReference type="Gene3D" id="1.20.1170.10">
    <property type="match status" value="1"/>
</dbReference>
<accession>A0A9N9WY63</accession>
<dbReference type="SUPFAM" id="SSF52058">
    <property type="entry name" value="L domain-like"/>
    <property type="match status" value="1"/>
</dbReference>
<reference evidence="4" key="2">
    <citation type="submission" date="2022-10" db="EMBL/GenBank/DDBJ databases">
        <authorList>
            <consortium name="ENA_rothamsted_submissions"/>
            <consortium name="culmorum"/>
            <person name="King R."/>
        </authorList>
    </citation>
    <scope>NUCLEOTIDE SEQUENCE</scope>
</reference>
<evidence type="ECO:0000256" key="2">
    <source>
        <dbReference type="SAM" id="Phobius"/>
    </source>
</evidence>
<dbReference type="InterPro" id="IPR032675">
    <property type="entry name" value="LRR_dom_sf"/>
</dbReference>
<proteinExistence type="predicted"/>